<gene>
    <name evidence="2" type="ORF">BXZ70DRAFT_505485</name>
</gene>
<feature type="region of interest" description="Disordered" evidence="1">
    <location>
        <begin position="311"/>
        <end position="334"/>
    </location>
</feature>
<dbReference type="Proteomes" id="UP000813824">
    <property type="component" value="Unassembled WGS sequence"/>
</dbReference>
<comment type="caution">
    <text evidence="2">The sequence shown here is derived from an EMBL/GenBank/DDBJ whole genome shotgun (WGS) entry which is preliminary data.</text>
</comment>
<sequence>MPCPIPQLLRSPTRVHFRSFIFRCWSPALQTFTTFTIPHSSFLPTPRIHLSLTMIAPVIIALALSLSAPTLAIPLHGDVAFQGGDRVSSIHHFGQPAHFRKIQRDLTSGLARRMLEHQRREPFTGSQELIARDIESLLVRGLILARDGDESGAGIFGSLFKFLGKGFGSLLGGLGGNSDSSSSQNPPPSRRDIEELFARAASDDAESGASILDFFGSLLGGIFRRDENLPARNMEELFIRDLLSARDVLDARALLLPIDKTTRPVHPFDVSKLFARELEDVFVRELLSARQFDESGAFKFSNPFSKPVVPKVSPSPGSTVVTPPVAGTTASNPTTGGGLGSILGSVLPGVGSTLGGIGSIIQAVHPVPAAGGAPIIVAAAPDTAPVQPPPAAVAPDASISSSSAVPVPTAPVARSLNELD</sequence>
<dbReference type="EMBL" id="JAEVFJ010000004">
    <property type="protein sequence ID" value="KAH8105114.1"/>
    <property type="molecule type" value="Genomic_DNA"/>
</dbReference>
<reference evidence="2" key="1">
    <citation type="journal article" date="2021" name="New Phytol.">
        <title>Evolutionary innovations through gain and loss of genes in the ectomycorrhizal Boletales.</title>
        <authorList>
            <person name="Wu G."/>
            <person name="Miyauchi S."/>
            <person name="Morin E."/>
            <person name="Kuo A."/>
            <person name="Drula E."/>
            <person name="Varga T."/>
            <person name="Kohler A."/>
            <person name="Feng B."/>
            <person name="Cao Y."/>
            <person name="Lipzen A."/>
            <person name="Daum C."/>
            <person name="Hundley H."/>
            <person name="Pangilinan J."/>
            <person name="Johnson J."/>
            <person name="Barry K."/>
            <person name="LaButti K."/>
            <person name="Ng V."/>
            <person name="Ahrendt S."/>
            <person name="Min B."/>
            <person name="Choi I.G."/>
            <person name="Park H."/>
            <person name="Plett J.M."/>
            <person name="Magnuson J."/>
            <person name="Spatafora J.W."/>
            <person name="Nagy L.G."/>
            <person name="Henrissat B."/>
            <person name="Grigoriev I.V."/>
            <person name="Yang Z.L."/>
            <person name="Xu J."/>
            <person name="Martin F.M."/>
        </authorList>
    </citation>
    <scope>NUCLEOTIDE SEQUENCE</scope>
    <source>
        <strain evidence="2">KKN 215</strain>
    </source>
</reference>
<proteinExistence type="predicted"/>
<accession>A0A8K0UVT5</accession>
<evidence type="ECO:0000256" key="1">
    <source>
        <dbReference type="SAM" id="MobiDB-lite"/>
    </source>
</evidence>
<protein>
    <submittedName>
        <fullName evidence="2">Uncharacterized protein</fullName>
    </submittedName>
</protein>
<feature type="region of interest" description="Disordered" evidence="1">
    <location>
        <begin position="382"/>
        <end position="420"/>
    </location>
</feature>
<dbReference type="AlphaFoldDB" id="A0A8K0UVT5"/>
<name>A0A8K0UVT5_9AGAR</name>
<evidence type="ECO:0000313" key="2">
    <source>
        <dbReference type="EMBL" id="KAH8105114.1"/>
    </source>
</evidence>
<feature type="compositionally biased region" description="Low complexity" evidence="1">
    <location>
        <begin position="393"/>
        <end position="413"/>
    </location>
</feature>
<evidence type="ECO:0000313" key="3">
    <source>
        <dbReference type="Proteomes" id="UP000813824"/>
    </source>
</evidence>
<organism evidence="2 3">
    <name type="scientific">Cristinia sonorae</name>
    <dbReference type="NCBI Taxonomy" id="1940300"/>
    <lineage>
        <taxon>Eukaryota</taxon>
        <taxon>Fungi</taxon>
        <taxon>Dikarya</taxon>
        <taxon>Basidiomycota</taxon>
        <taxon>Agaricomycotina</taxon>
        <taxon>Agaricomycetes</taxon>
        <taxon>Agaricomycetidae</taxon>
        <taxon>Agaricales</taxon>
        <taxon>Pleurotineae</taxon>
        <taxon>Stephanosporaceae</taxon>
        <taxon>Cristinia</taxon>
    </lineage>
</organism>
<keyword evidence="3" id="KW-1185">Reference proteome</keyword>